<dbReference type="Pfam" id="PF07677">
    <property type="entry name" value="A2M_recep"/>
    <property type="match status" value="1"/>
</dbReference>
<dbReference type="PROSITE" id="PS50267">
    <property type="entry name" value="NA_NEUROTRAN_SYMP_3"/>
    <property type="match status" value="1"/>
</dbReference>
<dbReference type="InterPro" id="IPR037272">
    <property type="entry name" value="SNS_sf"/>
</dbReference>
<evidence type="ECO:0000256" key="10">
    <source>
        <dbReference type="PIRSR" id="PIRSR600175-1"/>
    </source>
</evidence>
<feature type="binding site" evidence="10">
    <location>
        <position position="407"/>
    </location>
    <ligand>
        <name>Na(+)</name>
        <dbReference type="ChEBI" id="CHEBI:29101"/>
        <label>1</label>
    </ligand>
</feature>
<evidence type="ECO:0000256" key="6">
    <source>
        <dbReference type="ARBA" id="ARBA00022847"/>
    </source>
</evidence>
<sequence length="542" mass="61145">MENVDAYPAYRNNINKALDFITRGLDTSNNLHAMALGTYVLSRANHNSKAAFLQRLDSLAINADGHKWWNKTAPTNEQHSPWYNTTRSVNIEISAYAALALLENNLVGDALPVLNWLMDQRNAFGGFVASQDTVVGLQALLMFAERFSTQANNVQIGFHYGEGAETILNVNAQNSLALQSVELPSSIKNISVSATGRGMALAQVSYKYNTNVTSAWPRFVLDPTVNRNSHADYLHLSACASFVSVPGDAERSNMAVMEVQLPSGFVVDTDTLPTLESSERIKKVETQQRNTKVVIYFDYLDRREVCPTLHAYKTVKVTKHRPVPVVMYDYYDNARRARQFYRAPKSNICDICEHANCGDICEKAEKHEAKEEPKPAKQRRSKRISRDENRGQWKSKAEFVLSLIGYAIGIGNVWRFPYLCYRSGGGAFLVPYMLMVLLAGIPLFYMEVLIGQFSGTGCTGMFRLVPILKGTGICMVIVNWYCVCYYSVIISYPIRMIYYCFWKIVPWVNCNHSWNTPNCTAVDELHKVGDENFKTSADEFYQ</sequence>
<organism evidence="16 17">
    <name type="scientific">Drosophila busckii</name>
    <name type="common">Fruit fly</name>
    <dbReference type="NCBI Taxonomy" id="30019"/>
    <lineage>
        <taxon>Eukaryota</taxon>
        <taxon>Metazoa</taxon>
        <taxon>Ecdysozoa</taxon>
        <taxon>Arthropoda</taxon>
        <taxon>Hexapoda</taxon>
        <taxon>Insecta</taxon>
        <taxon>Pterygota</taxon>
        <taxon>Neoptera</taxon>
        <taxon>Endopterygota</taxon>
        <taxon>Diptera</taxon>
        <taxon>Brachycera</taxon>
        <taxon>Muscomorpha</taxon>
        <taxon>Ephydroidea</taxon>
        <taxon>Drosophilidae</taxon>
        <taxon>Drosophila</taxon>
    </lineage>
</organism>
<evidence type="ECO:0000256" key="7">
    <source>
        <dbReference type="ARBA" id="ARBA00022966"/>
    </source>
</evidence>
<dbReference type="GO" id="GO:0015293">
    <property type="term" value="F:symporter activity"/>
    <property type="evidence" value="ECO:0007669"/>
    <property type="project" value="UniProtKB-KW"/>
</dbReference>
<reference evidence="16 17" key="1">
    <citation type="submission" date="2015-08" db="EMBL/GenBank/DDBJ databases">
        <title>Ancestral chromatin configuration constrains chromatin evolution on differentiating sex chromosomes in Drosophila.</title>
        <authorList>
            <person name="Zhou Q."/>
            <person name="Bachtrog D."/>
        </authorList>
    </citation>
    <scope>NUCLEOTIDE SEQUENCE [LARGE SCALE GENOMIC DNA]</scope>
    <source>
        <tissue evidence="16">Whole larvae</tissue>
    </source>
</reference>
<dbReference type="SMART" id="SM01361">
    <property type="entry name" value="A2M_recep"/>
    <property type="match status" value="1"/>
</dbReference>
<evidence type="ECO:0000256" key="1">
    <source>
        <dbReference type="ARBA" id="ARBA00004141"/>
    </source>
</evidence>
<evidence type="ECO:0000259" key="15">
    <source>
        <dbReference type="SMART" id="SM01361"/>
    </source>
</evidence>
<feature type="binding site" evidence="10">
    <location>
        <position position="412"/>
    </location>
    <ligand>
        <name>Na(+)</name>
        <dbReference type="ChEBI" id="CHEBI:29101"/>
        <label>1</label>
    </ligand>
</feature>
<dbReference type="PRINTS" id="PR00176">
    <property type="entry name" value="NANEUSMPORT"/>
</dbReference>
<evidence type="ECO:0000313" key="16">
    <source>
        <dbReference type="EMBL" id="ALC38959.1"/>
    </source>
</evidence>
<dbReference type="PANTHER" id="PTHR11412">
    <property type="entry name" value="MACROGLOBULIN / COMPLEMENT"/>
    <property type="match status" value="1"/>
</dbReference>
<evidence type="ECO:0000256" key="4">
    <source>
        <dbReference type="ARBA" id="ARBA00022692"/>
    </source>
</evidence>
<dbReference type="SMR" id="A0A0M3QTI8"/>
<keyword evidence="5" id="KW-0732">Signal</keyword>
<dbReference type="GO" id="GO:0046872">
    <property type="term" value="F:metal ion binding"/>
    <property type="evidence" value="ECO:0007669"/>
    <property type="project" value="UniProtKB-KW"/>
</dbReference>
<dbReference type="EMBL" id="CP012523">
    <property type="protein sequence ID" value="ALC38959.1"/>
    <property type="molecule type" value="Genomic_DNA"/>
</dbReference>
<keyword evidence="11" id="KW-1015">Disulfide bond</keyword>
<comment type="subcellular location">
    <subcellularLocation>
        <location evidence="1">Membrane</location>
        <topology evidence="1">Multi-pass membrane protein</topology>
    </subcellularLocation>
</comment>
<evidence type="ECO:0000256" key="14">
    <source>
        <dbReference type="SAM" id="Phobius"/>
    </source>
</evidence>
<dbReference type="Pfam" id="PF00209">
    <property type="entry name" value="SNF"/>
    <property type="match status" value="1"/>
</dbReference>
<keyword evidence="4 12" id="KW-0812">Transmembrane</keyword>
<dbReference type="AlphaFoldDB" id="A0A0M3QTI8"/>
<keyword evidence="9 14" id="KW-0472">Membrane</keyword>
<accession>A0A0M3QTI8</accession>
<name>A0A0M3QTI8_DROBS</name>
<dbReference type="Pfam" id="PF07678">
    <property type="entry name" value="TED_complement"/>
    <property type="match status" value="1"/>
</dbReference>
<dbReference type="SUPFAM" id="SSF49410">
    <property type="entry name" value="Alpha-macroglobulin receptor domain"/>
    <property type="match status" value="1"/>
</dbReference>
<feature type="region of interest" description="Disordered" evidence="13">
    <location>
        <begin position="368"/>
        <end position="389"/>
    </location>
</feature>
<feature type="transmembrane region" description="Helical" evidence="14">
    <location>
        <begin position="466"/>
        <end position="488"/>
    </location>
</feature>
<feature type="domain" description="Alpha-macroglobulin receptor-binding" evidence="15">
    <location>
        <begin position="252"/>
        <end position="341"/>
    </location>
</feature>
<dbReference type="Gene3D" id="2.60.40.690">
    <property type="entry name" value="Alpha-macroglobulin, receptor-binding domain"/>
    <property type="match status" value="1"/>
</dbReference>
<evidence type="ECO:0000256" key="9">
    <source>
        <dbReference type="ARBA" id="ARBA00023136"/>
    </source>
</evidence>
<feature type="transmembrane region" description="Helical" evidence="14">
    <location>
        <begin position="399"/>
        <end position="416"/>
    </location>
</feature>
<evidence type="ECO:0000313" key="17">
    <source>
        <dbReference type="Proteomes" id="UP000494163"/>
    </source>
</evidence>
<gene>
    <name evidence="16" type="ORF">Dbus_chr2Lg1044</name>
</gene>
<dbReference type="PROSITE" id="PS00610">
    <property type="entry name" value="NA_NEUROTRAN_SYMP_1"/>
    <property type="match status" value="1"/>
</dbReference>
<keyword evidence="7" id="KW-0882">Thioester bond</keyword>
<feature type="binding site" evidence="10">
    <location>
        <position position="405"/>
    </location>
    <ligand>
        <name>Na(+)</name>
        <dbReference type="ChEBI" id="CHEBI:29101"/>
        <label>1</label>
    </ligand>
</feature>
<protein>
    <recommendedName>
        <fullName evidence="12">Transporter</fullName>
    </recommendedName>
</protein>
<evidence type="ECO:0000256" key="13">
    <source>
        <dbReference type="SAM" id="MobiDB-lite"/>
    </source>
</evidence>
<dbReference type="SUPFAM" id="SSF48239">
    <property type="entry name" value="Terpenoid cyclases/Protein prenyltransferases"/>
    <property type="match status" value="1"/>
</dbReference>
<dbReference type="InterPro" id="IPR008930">
    <property type="entry name" value="Terpenoid_cyclase/PrenylTrfase"/>
</dbReference>
<dbReference type="InterPro" id="IPR050473">
    <property type="entry name" value="A2M/Complement_sys"/>
</dbReference>
<dbReference type="OrthoDB" id="6581954at2759"/>
<feature type="transmembrane region" description="Helical" evidence="14">
    <location>
        <begin position="428"/>
        <end position="446"/>
    </location>
</feature>
<dbReference type="InterPro" id="IPR011626">
    <property type="entry name" value="Alpha-macroglobulin_TED"/>
</dbReference>
<dbReference type="PANTHER" id="PTHR11412:SF136">
    <property type="entry name" value="CD109 ANTIGEN"/>
    <property type="match status" value="1"/>
</dbReference>
<dbReference type="Proteomes" id="UP000494163">
    <property type="component" value="Chromosome 2L"/>
</dbReference>
<comment type="similarity">
    <text evidence="2 12">Belongs to the sodium:neurotransmitter symporter (SNF) (TC 2.A.22) family.</text>
</comment>
<evidence type="ECO:0000256" key="3">
    <source>
        <dbReference type="ARBA" id="ARBA00022448"/>
    </source>
</evidence>
<keyword evidence="10" id="KW-0479">Metal-binding</keyword>
<evidence type="ECO:0000256" key="5">
    <source>
        <dbReference type="ARBA" id="ARBA00022729"/>
    </source>
</evidence>
<dbReference type="FunFam" id="2.60.40.690:FF:000003">
    <property type="entry name" value="Thioester-containing protein 2, isoform B"/>
    <property type="match status" value="1"/>
</dbReference>
<evidence type="ECO:0000256" key="11">
    <source>
        <dbReference type="PIRSR" id="PIRSR600175-2"/>
    </source>
</evidence>
<feature type="disulfide bond" evidence="11">
    <location>
        <begin position="510"/>
        <end position="519"/>
    </location>
</feature>
<dbReference type="InterPro" id="IPR000175">
    <property type="entry name" value="Na/ntran_symport"/>
</dbReference>
<evidence type="ECO:0000256" key="8">
    <source>
        <dbReference type="ARBA" id="ARBA00022989"/>
    </source>
</evidence>
<proteinExistence type="inferred from homology"/>
<keyword evidence="8 14" id="KW-1133">Transmembrane helix</keyword>
<evidence type="ECO:0000256" key="2">
    <source>
        <dbReference type="ARBA" id="ARBA00006459"/>
    </source>
</evidence>
<keyword evidence="6 12" id="KW-0769">Symport</keyword>
<keyword evidence="10" id="KW-0915">Sodium</keyword>
<dbReference type="SUPFAM" id="SSF161070">
    <property type="entry name" value="SNF-like"/>
    <property type="match status" value="1"/>
</dbReference>
<dbReference type="GO" id="GO:0016020">
    <property type="term" value="C:membrane"/>
    <property type="evidence" value="ECO:0007669"/>
    <property type="project" value="UniProtKB-SubCell"/>
</dbReference>
<dbReference type="STRING" id="30019.A0A0M3QTI8"/>
<dbReference type="InterPro" id="IPR036595">
    <property type="entry name" value="A-macroglobulin_rcpt-bd_sf"/>
</dbReference>
<dbReference type="InterPro" id="IPR009048">
    <property type="entry name" value="A-macroglobulin_rcpt-bd"/>
</dbReference>
<keyword evidence="3 12" id="KW-0813">Transport</keyword>
<dbReference type="OMA" id="WLVNERY"/>
<dbReference type="GO" id="GO:0005615">
    <property type="term" value="C:extracellular space"/>
    <property type="evidence" value="ECO:0007669"/>
    <property type="project" value="InterPro"/>
</dbReference>
<evidence type="ECO:0000256" key="12">
    <source>
        <dbReference type="RuleBase" id="RU003732"/>
    </source>
</evidence>
<dbReference type="Gene3D" id="1.50.10.20">
    <property type="match status" value="1"/>
</dbReference>
<keyword evidence="17" id="KW-1185">Reference proteome</keyword>